<feature type="domain" description="Flagellin C-terminal" evidence="6">
    <location>
        <begin position="219"/>
        <end position="285"/>
    </location>
</feature>
<comment type="similarity">
    <text evidence="2">Belongs to the bacterial flagellin family.</text>
</comment>
<accession>A0A6J4S4F9</accession>
<dbReference type="NCBIfam" id="TIGR02550">
    <property type="entry name" value="flagell_flgL"/>
    <property type="match status" value="1"/>
</dbReference>
<evidence type="ECO:0000259" key="5">
    <source>
        <dbReference type="Pfam" id="PF00669"/>
    </source>
</evidence>
<evidence type="ECO:0000256" key="2">
    <source>
        <dbReference type="ARBA" id="ARBA00005709"/>
    </source>
</evidence>
<evidence type="ECO:0000256" key="1">
    <source>
        <dbReference type="ARBA" id="ARBA00004365"/>
    </source>
</evidence>
<dbReference type="AlphaFoldDB" id="A0A6J4S4F9"/>
<evidence type="ECO:0000256" key="4">
    <source>
        <dbReference type="SAM" id="Coils"/>
    </source>
</evidence>
<dbReference type="InterPro" id="IPR001029">
    <property type="entry name" value="Flagellin_N"/>
</dbReference>
<gene>
    <name evidence="7" type="ORF">AVDCRST_MAG85-1095</name>
</gene>
<name>A0A6J4S4F9_9ACTN</name>
<organism evidence="7">
    <name type="scientific">uncultured Solirubrobacteraceae bacterium</name>
    <dbReference type="NCBI Taxonomy" id="1162706"/>
    <lineage>
        <taxon>Bacteria</taxon>
        <taxon>Bacillati</taxon>
        <taxon>Actinomycetota</taxon>
        <taxon>Thermoleophilia</taxon>
        <taxon>Solirubrobacterales</taxon>
        <taxon>Solirubrobacteraceae</taxon>
        <taxon>environmental samples</taxon>
    </lineage>
</organism>
<feature type="coiled-coil region" evidence="4">
    <location>
        <begin position="234"/>
        <end position="261"/>
    </location>
</feature>
<dbReference type="InterPro" id="IPR046358">
    <property type="entry name" value="Flagellin_C"/>
</dbReference>
<keyword evidence="3" id="KW-0975">Bacterial flagellum</keyword>
<dbReference type="InterPro" id="IPR001492">
    <property type="entry name" value="Flagellin"/>
</dbReference>
<protein>
    <submittedName>
        <fullName evidence="7">Flagellar hook-associated protein FlgL</fullName>
    </submittedName>
</protein>
<dbReference type="PANTHER" id="PTHR42792:SF1">
    <property type="entry name" value="FLAGELLAR HOOK-ASSOCIATED PROTEIN 3"/>
    <property type="match status" value="1"/>
</dbReference>
<dbReference type="GO" id="GO:0005198">
    <property type="term" value="F:structural molecule activity"/>
    <property type="evidence" value="ECO:0007669"/>
    <property type="project" value="InterPro"/>
</dbReference>
<keyword evidence="7" id="KW-0969">Cilium</keyword>
<reference evidence="7" key="1">
    <citation type="submission" date="2020-02" db="EMBL/GenBank/DDBJ databases">
        <authorList>
            <person name="Meier V. D."/>
        </authorList>
    </citation>
    <scope>NUCLEOTIDE SEQUENCE</scope>
    <source>
        <strain evidence="7">AVDCRST_MAG85</strain>
    </source>
</reference>
<dbReference type="GO" id="GO:0071973">
    <property type="term" value="P:bacterial-type flagellum-dependent cell motility"/>
    <property type="evidence" value="ECO:0007669"/>
    <property type="project" value="InterPro"/>
</dbReference>
<evidence type="ECO:0000256" key="3">
    <source>
        <dbReference type="ARBA" id="ARBA00023143"/>
    </source>
</evidence>
<keyword evidence="7" id="KW-0282">Flagellum</keyword>
<sequence>MSAGRITESMTGRRLLADLNASTGLVSKYQRQISSGRRMEKPSDDPLATHTAMRLRSELQGLANDRRSISDAKGWLDTTEAALGSITEVVHRTNELALQGSNGTMAQKDRNKIADEIDQLIETAKSAANASYGGRFVFSGTDTDQQPYTVGGPDAWNGDTGGAIYRTVGAGQTITVNVRGEDVLGSGGADGKLLSTMRDLAANLRSGNLAAIRANDISALQTNLEEVTSARGIVGALTTRIESANDRLAQIEEDTTGLLSEAEDTDIAKALIQLTTQQSVYQAALKSGQTLIQPSLLDFIR</sequence>
<dbReference type="GO" id="GO:0009424">
    <property type="term" value="C:bacterial-type flagellum hook"/>
    <property type="evidence" value="ECO:0007669"/>
    <property type="project" value="InterPro"/>
</dbReference>
<dbReference type="Pfam" id="PF00669">
    <property type="entry name" value="Flagellin_N"/>
    <property type="match status" value="1"/>
</dbReference>
<dbReference type="Pfam" id="PF00700">
    <property type="entry name" value="Flagellin_C"/>
    <property type="match status" value="1"/>
</dbReference>
<evidence type="ECO:0000259" key="6">
    <source>
        <dbReference type="Pfam" id="PF00700"/>
    </source>
</evidence>
<evidence type="ECO:0000313" key="7">
    <source>
        <dbReference type="EMBL" id="CAA9488595.1"/>
    </source>
</evidence>
<dbReference type="Gene3D" id="1.20.1330.10">
    <property type="entry name" value="f41 fragment of flagellin, N-terminal domain"/>
    <property type="match status" value="1"/>
</dbReference>
<keyword evidence="4" id="KW-0175">Coiled coil</keyword>
<dbReference type="SUPFAM" id="SSF64518">
    <property type="entry name" value="Phase 1 flagellin"/>
    <property type="match status" value="1"/>
</dbReference>
<comment type="subcellular location">
    <subcellularLocation>
        <location evidence="1">Bacterial flagellum</location>
    </subcellularLocation>
</comment>
<feature type="domain" description="Flagellin N-terminal" evidence="5">
    <location>
        <begin position="17"/>
        <end position="143"/>
    </location>
</feature>
<dbReference type="EMBL" id="CADCVT010000121">
    <property type="protein sequence ID" value="CAA9488595.1"/>
    <property type="molecule type" value="Genomic_DNA"/>
</dbReference>
<proteinExistence type="inferred from homology"/>
<dbReference type="PANTHER" id="PTHR42792">
    <property type="entry name" value="FLAGELLIN"/>
    <property type="match status" value="1"/>
</dbReference>
<dbReference type="InterPro" id="IPR013384">
    <property type="entry name" value="Flagell_FlgL"/>
</dbReference>
<keyword evidence="7" id="KW-0966">Cell projection</keyword>